<evidence type="ECO:0000313" key="2">
    <source>
        <dbReference type="Proteomes" id="UP001482520"/>
    </source>
</evidence>
<name>A0ABV1P2Q3_9ACTN</name>
<evidence type="ECO:0008006" key="3">
    <source>
        <dbReference type="Google" id="ProtNLM"/>
    </source>
</evidence>
<evidence type="ECO:0000313" key="1">
    <source>
        <dbReference type="EMBL" id="MEQ7849037.1"/>
    </source>
</evidence>
<comment type="caution">
    <text evidence="1">The sequence shown here is derived from an EMBL/GenBank/DDBJ whole genome shotgun (WGS) entry which is preliminary data.</text>
</comment>
<dbReference type="Proteomes" id="UP001482520">
    <property type="component" value="Unassembled WGS sequence"/>
</dbReference>
<proteinExistence type="predicted"/>
<reference evidence="1 2" key="1">
    <citation type="submission" date="2024-02" db="EMBL/GenBank/DDBJ databases">
        <title>Full genome sequence of Nocardioides kribbensis.</title>
        <authorList>
            <person name="Poletto B.L."/>
            <person name="Silva G."/>
            <person name="Galante D."/>
            <person name="Campos K.R."/>
            <person name="Santos M.B.N."/>
            <person name="Sacchi C.T."/>
        </authorList>
    </citation>
    <scope>NUCLEOTIDE SEQUENCE [LARGE SCALE GENOMIC DNA]</scope>
    <source>
        <strain evidence="1 2">O4R</strain>
    </source>
</reference>
<gene>
    <name evidence="1" type="ORF">V6R90_17290</name>
</gene>
<dbReference type="Gene3D" id="3.30.470.20">
    <property type="entry name" value="ATP-grasp fold, B domain"/>
    <property type="match status" value="1"/>
</dbReference>
<keyword evidence="2" id="KW-1185">Reference proteome</keyword>
<dbReference type="SUPFAM" id="SSF56059">
    <property type="entry name" value="Glutathione synthetase ATP-binding domain-like"/>
    <property type="match status" value="1"/>
</dbReference>
<dbReference type="EMBL" id="JBEGDP010000027">
    <property type="protein sequence ID" value="MEQ7849037.1"/>
    <property type="molecule type" value="Genomic_DNA"/>
</dbReference>
<organism evidence="1 2">
    <name type="scientific">Nocardioides kribbensis</name>
    <dbReference type="NCBI Taxonomy" id="305517"/>
    <lineage>
        <taxon>Bacteria</taxon>
        <taxon>Bacillati</taxon>
        <taxon>Actinomycetota</taxon>
        <taxon>Actinomycetes</taxon>
        <taxon>Propionibacteriales</taxon>
        <taxon>Nocardioidaceae</taxon>
        <taxon>Nocardioides</taxon>
    </lineage>
</organism>
<sequence length="448" mass="49272">MAALSSAATGAVTLAKTVGALALLQATLPVDLVVTGVAAARGRAARGTRPDPGATAAPRRTVLVSGGKMTKALEIARLMHLAGHRVVMVETRRYRLTGHRFSRAVDAFHVVPDISSPDYAEALLRVVRQEGVDVYVPVCSPAASIADAEAKRVLEPHCEVVHLDPDDLRRVDDKHLFAESAAALGLAVPDTHRITDPQQVLDFDFSRSARPYILKSIPYDPVRRLDLTRLPLATREETAAHLARLPISPEHPFILQEFVEGEEYCTHGTVRDGRLQVYICCRSSAWQLTYEMVDKPAIREWVETYVAAHGLTGQLSFDFIEDAEGVVRAIECNPRTHSAITLLHGHPGVAAAYLDDDAPAVEPPLGGRPTHWTYHELWQGLRHPRTLPGRLRTLARGRDAVLDPADPLPFLMLHHVHVPSLLLQNLRRLRPWTKVDLNIGKLVEPGGD</sequence>
<protein>
    <recommendedName>
        <fullName evidence="3">ATP-grasp enzyme</fullName>
    </recommendedName>
</protein>
<dbReference type="Gene3D" id="3.40.50.20">
    <property type="match status" value="1"/>
</dbReference>
<accession>A0ABV1P2Q3</accession>
<dbReference type="RefSeq" id="WP_349805399.1">
    <property type="nucleotide sequence ID" value="NZ_JBEGDP010000027.1"/>
</dbReference>